<protein>
    <submittedName>
        <fullName evidence="2">Aminoglycoside phosphotransferase</fullName>
    </submittedName>
</protein>
<accession>A0A1D7QM67</accession>
<dbReference type="PANTHER" id="PTHR21064">
    <property type="entry name" value="AMINOGLYCOSIDE PHOSPHOTRANSFERASE DOMAIN-CONTAINING PROTEIN-RELATED"/>
    <property type="match status" value="1"/>
</dbReference>
<evidence type="ECO:0000313" key="2">
    <source>
        <dbReference type="EMBL" id="AOM79768.1"/>
    </source>
</evidence>
<dbReference type="InterPro" id="IPR050249">
    <property type="entry name" value="Pseudomonas-type_ThrB"/>
</dbReference>
<dbReference type="Proteomes" id="UP000094313">
    <property type="component" value="Chromosome"/>
</dbReference>
<dbReference type="EMBL" id="CP017141">
    <property type="protein sequence ID" value="AOM79768.1"/>
    <property type="molecule type" value="Genomic_DNA"/>
</dbReference>
<sequence length="359" mass="41022">MFENILPLYGLDSEDTTVNLFGDGLINHTWKVTAGGQNYILQKVNTDVFKNPSDIDKNLCLLKDFLSKKDPDYLFVSPIKTLSGASLLHTASGYFRLSPFVDGSVSLNALTKEEEAYEAARQFGKFSGLLADFNAEDLNITIPDFHNLSLRYEQFKTACANANPERMEKAKAYVDFINDHQDLVDTYLDIVANKEVPLRVIHHDTKISNVLFDKDYKGICVIDLDTVMPGYFISDVGDMMRTYLCAATEEETDFSKISIRKEFFKAVYDGYMEEMQGVLTATEKEYFTYAGKFIIYMQAIRFLADYLQNDVYYGAKYEDHNFNRAVNQITLLKEYIKIEEELKAPLSSLNEPHNQPHAQ</sequence>
<dbReference type="AlphaFoldDB" id="A0A1D7QM67"/>
<reference evidence="2 3" key="1">
    <citation type="submission" date="2016-08" db="EMBL/GenBank/DDBJ databases">
        <authorList>
            <person name="Seilhamer J.J."/>
        </authorList>
    </citation>
    <scope>NUCLEOTIDE SEQUENCE [LARGE SCALE GENOMIC DNA]</scope>
    <source>
        <strain evidence="2 3">DX4</strain>
    </source>
</reference>
<evidence type="ECO:0000259" key="1">
    <source>
        <dbReference type="Pfam" id="PF01636"/>
    </source>
</evidence>
<dbReference type="Gene3D" id="3.90.1200.10">
    <property type="match status" value="1"/>
</dbReference>
<dbReference type="RefSeq" id="WP_069381430.1">
    <property type="nucleotide sequence ID" value="NZ_CP017141.1"/>
</dbReference>
<organism evidence="2 3">
    <name type="scientific">Pedobacter steynii</name>
    <dbReference type="NCBI Taxonomy" id="430522"/>
    <lineage>
        <taxon>Bacteria</taxon>
        <taxon>Pseudomonadati</taxon>
        <taxon>Bacteroidota</taxon>
        <taxon>Sphingobacteriia</taxon>
        <taxon>Sphingobacteriales</taxon>
        <taxon>Sphingobacteriaceae</taxon>
        <taxon>Pedobacter</taxon>
    </lineage>
</organism>
<dbReference type="SUPFAM" id="SSF56112">
    <property type="entry name" value="Protein kinase-like (PK-like)"/>
    <property type="match status" value="1"/>
</dbReference>
<keyword evidence="3" id="KW-1185">Reference proteome</keyword>
<dbReference type="OrthoDB" id="526037at2"/>
<dbReference type="InterPro" id="IPR011009">
    <property type="entry name" value="Kinase-like_dom_sf"/>
</dbReference>
<dbReference type="KEGG" id="psty:BFS30_22955"/>
<feature type="domain" description="Aminoglycoside phosphotransferase" evidence="1">
    <location>
        <begin position="18"/>
        <end position="249"/>
    </location>
</feature>
<dbReference type="Pfam" id="PF01636">
    <property type="entry name" value="APH"/>
    <property type="match status" value="1"/>
</dbReference>
<keyword evidence="2" id="KW-0808">Transferase</keyword>
<name>A0A1D7QM67_9SPHI</name>
<dbReference type="GO" id="GO:0016740">
    <property type="term" value="F:transferase activity"/>
    <property type="evidence" value="ECO:0007669"/>
    <property type="project" value="UniProtKB-KW"/>
</dbReference>
<evidence type="ECO:0000313" key="3">
    <source>
        <dbReference type="Proteomes" id="UP000094313"/>
    </source>
</evidence>
<dbReference type="InterPro" id="IPR002575">
    <property type="entry name" value="Aminoglycoside_PTrfase"/>
</dbReference>
<proteinExistence type="predicted"/>
<gene>
    <name evidence="2" type="ORF">BFS30_22955</name>
</gene>
<dbReference type="PANTHER" id="PTHR21064:SF5">
    <property type="entry name" value="SLR1880 PROTEIN"/>
    <property type="match status" value="1"/>
</dbReference>